<dbReference type="AlphaFoldDB" id="A0A7Y3WUZ8"/>
<dbReference type="RefSeq" id="WP_171299159.1">
    <property type="nucleotide sequence ID" value="NZ_CP087098.1"/>
</dbReference>
<reference evidence="1 2" key="1">
    <citation type="submission" date="2020-05" db="EMBL/GenBank/DDBJ databases">
        <title>Complete genome of Clostridium estertheticum subspecies estertheticum, isolated from Vacuum packed lamb meat from New Zealand imported to Switzerland.</title>
        <authorList>
            <person name="Wambui J."/>
            <person name="Stevens M.J.A."/>
            <person name="Stephan R."/>
        </authorList>
    </citation>
    <scope>NUCLEOTIDE SEQUENCE [LARGE SCALE GENOMIC DNA]</scope>
    <source>
        <strain evidence="1 2">CEST001</strain>
    </source>
</reference>
<proteinExistence type="predicted"/>
<accession>A0A7Y3WUZ8</accession>
<evidence type="ECO:0000313" key="1">
    <source>
        <dbReference type="EMBL" id="NNU78613.1"/>
    </source>
</evidence>
<name>A0A7Y3WUZ8_9CLOT</name>
<dbReference type="Proteomes" id="UP000531659">
    <property type="component" value="Unassembled WGS sequence"/>
</dbReference>
<protein>
    <submittedName>
        <fullName evidence="1">Uncharacterized protein</fullName>
    </submittedName>
</protein>
<organism evidence="1 2">
    <name type="scientific">Clostridium estertheticum</name>
    <dbReference type="NCBI Taxonomy" id="238834"/>
    <lineage>
        <taxon>Bacteria</taxon>
        <taxon>Bacillati</taxon>
        <taxon>Bacillota</taxon>
        <taxon>Clostridia</taxon>
        <taxon>Eubacteriales</taxon>
        <taxon>Clostridiaceae</taxon>
        <taxon>Clostridium</taxon>
    </lineage>
</organism>
<dbReference type="EMBL" id="JABEYB010000028">
    <property type="protein sequence ID" value="NNU78613.1"/>
    <property type="molecule type" value="Genomic_DNA"/>
</dbReference>
<evidence type="ECO:0000313" key="2">
    <source>
        <dbReference type="Proteomes" id="UP000531659"/>
    </source>
</evidence>
<comment type="caution">
    <text evidence="1">The sequence shown here is derived from an EMBL/GenBank/DDBJ whole genome shotgun (WGS) entry which is preliminary data.</text>
</comment>
<gene>
    <name evidence="1" type="ORF">HLQ16_22245</name>
</gene>
<sequence length="107" mass="12593">MVYECEYIYGHLNDVNSEKELEDFYEIKSPAELKIIYNAISKYKGNNDTKRIDIANIRVVFDTNKVSDNLGIIKDVTDLCKLPYFEELEKIFGKLVFRENSSINAWW</sequence>